<comment type="function">
    <text evidence="10">One of several proteins that assist in the late maturation steps of the functional core of the 30S ribosomal subunit. Helps release RbfA from mature subunits. May play a role in the assembly of ribosomal proteins into the subunit. Circularly permuted GTPase that catalyzes slow GTP hydrolysis, GTPase activity is stimulated by the 30S ribosomal subunit.</text>
</comment>
<evidence type="ECO:0000256" key="3">
    <source>
        <dbReference type="ARBA" id="ARBA00022723"/>
    </source>
</evidence>
<evidence type="ECO:0000256" key="1">
    <source>
        <dbReference type="ARBA" id="ARBA00022490"/>
    </source>
</evidence>
<dbReference type="Pfam" id="PF03193">
    <property type="entry name" value="RsgA_GTPase"/>
    <property type="match status" value="1"/>
</dbReference>
<dbReference type="PANTHER" id="PTHR32120:SF10">
    <property type="entry name" value="SMALL RIBOSOMAL SUBUNIT BIOGENESIS GTPASE RSGA"/>
    <property type="match status" value="1"/>
</dbReference>
<keyword evidence="8 10" id="KW-0694">RNA-binding</keyword>
<evidence type="ECO:0000256" key="4">
    <source>
        <dbReference type="ARBA" id="ARBA00022730"/>
    </source>
</evidence>
<dbReference type="Gene3D" id="3.40.50.300">
    <property type="entry name" value="P-loop containing nucleotide triphosphate hydrolases"/>
    <property type="match status" value="1"/>
</dbReference>
<dbReference type="CDD" id="cd01854">
    <property type="entry name" value="YjeQ_EngC"/>
    <property type="match status" value="1"/>
</dbReference>
<dbReference type="GO" id="GO:0019843">
    <property type="term" value="F:rRNA binding"/>
    <property type="evidence" value="ECO:0007669"/>
    <property type="project" value="UniProtKB-KW"/>
</dbReference>
<dbReference type="EMBL" id="CP016268">
    <property type="protein sequence ID" value="ANO52062.1"/>
    <property type="molecule type" value="Genomic_DNA"/>
</dbReference>
<feature type="binding site" evidence="10">
    <location>
        <position position="283"/>
    </location>
    <ligand>
        <name>Zn(2+)</name>
        <dbReference type="ChEBI" id="CHEBI:29105"/>
    </ligand>
</feature>
<dbReference type="PROSITE" id="PS51721">
    <property type="entry name" value="G_CP"/>
    <property type="match status" value="1"/>
</dbReference>
<dbReference type="GO" id="GO:0005737">
    <property type="term" value="C:cytoplasm"/>
    <property type="evidence" value="ECO:0007669"/>
    <property type="project" value="UniProtKB-SubCell"/>
</dbReference>
<keyword evidence="7 10" id="KW-0862">Zinc</keyword>
<keyword evidence="2 10" id="KW-0690">Ribosome biogenesis</keyword>
<protein>
    <recommendedName>
        <fullName evidence="10">Small ribosomal subunit biogenesis GTPase RsgA</fullName>
        <ecNumber evidence="10">3.6.1.-</ecNumber>
    </recommendedName>
</protein>
<keyword evidence="5 10" id="KW-0547">Nucleotide-binding</keyword>
<dbReference type="GO" id="GO:0003924">
    <property type="term" value="F:GTPase activity"/>
    <property type="evidence" value="ECO:0007669"/>
    <property type="project" value="UniProtKB-UniRule"/>
</dbReference>
<evidence type="ECO:0000259" key="12">
    <source>
        <dbReference type="PROSITE" id="PS51721"/>
    </source>
</evidence>
<feature type="binding site" evidence="10">
    <location>
        <position position="285"/>
    </location>
    <ligand>
        <name>Zn(2+)</name>
        <dbReference type="ChEBI" id="CHEBI:29105"/>
    </ligand>
</feature>
<reference evidence="13 14" key="1">
    <citation type="submission" date="2016-06" db="EMBL/GenBank/DDBJ databases">
        <title>Complete genome sequence of a deep-branching marine Gamma Proteobacterium Woeseia oceani type strain XK5.</title>
        <authorList>
            <person name="Mu D."/>
            <person name="Du Z."/>
        </authorList>
    </citation>
    <scope>NUCLEOTIDE SEQUENCE [LARGE SCALE GENOMIC DNA]</scope>
    <source>
        <strain evidence="13 14">XK5</strain>
    </source>
</reference>
<name>A0A193LHT0_9GAMM</name>
<dbReference type="EC" id="3.6.1.-" evidence="10"/>
<dbReference type="AlphaFoldDB" id="A0A193LHT0"/>
<dbReference type="NCBIfam" id="TIGR00157">
    <property type="entry name" value="ribosome small subunit-dependent GTPase A"/>
    <property type="match status" value="1"/>
</dbReference>
<dbReference type="SUPFAM" id="SSF52540">
    <property type="entry name" value="P-loop containing nucleoside triphosphate hydrolases"/>
    <property type="match status" value="1"/>
</dbReference>
<dbReference type="RefSeq" id="WP_068617019.1">
    <property type="nucleotide sequence ID" value="NZ_CP016268.1"/>
</dbReference>
<accession>A0A193LHT0</accession>
<feature type="binding site" evidence="10">
    <location>
        <begin position="145"/>
        <end position="148"/>
    </location>
    <ligand>
        <name>GTP</name>
        <dbReference type="ChEBI" id="CHEBI:37565"/>
    </ligand>
</feature>
<dbReference type="STRING" id="1548547.BA177_13405"/>
<evidence type="ECO:0000256" key="5">
    <source>
        <dbReference type="ARBA" id="ARBA00022741"/>
    </source>
</evidence>
<keyword evidence="9 10" id="KW-0342">GTP-binding</keyword>
<keyword evidence="4 10" id="KW-0699">rRNA-binding</keyword>
<comment type="similarity">
    <text evidence="10">Belongs to the TRAFAC class YlqF/YawG GTPase family. RsgA subfamily.</text>
</comment>
<keyword evidence="1 10" id="KW-0963">Cytoplasm</keyword>
<organism evidence="13 14">
    <name type="scientific">Woeseia oceani</name>
    <dbReference type="NCBI Taxonomy" id="1548547"/>
    <lineage>
        <taxon>Bacteria</taxon>
        <taxon>Pseudomonadati</taxon>
        <taxon>Pseudomonadota</taxon>
        <taxon>Gammaproteobacteria</taxon>
        <taxon>Woeseiales</taxon>
        <taxon>Woeseiaceae</taxon>
        <taxon>Woeseia</taxon>
    </lineage>
</organism>
<feature type="binding site" evidence="10">
    <location>
        <begin position="197"/>
        <end position="205"/>
    </location>
    <ligand>
        <name>GTP</name>
        <dbReference type="ChEBI" id="CHEBI:37565"/>
    </ligand>
</feature>
<evidence type="ECO:0000256" key="9">
    <source>
        <dbReference type="ARBA" id="ARBA00023134"/>
    </source>
</evidence>
<evidence type="ECO:0000259" key="11">
    <source>
        <dbReference type="PROSITE" id="PS50936"/>
    </source>
</evidence>
<dbReference type="GO" id="GO:0046872">
    <property type="term" value="F:metal ion binding"/>
    <property type="evidence" value="ECO:0007669"/>
    <property type="project" value="UniProtKB-KW"/>
</dbReference>
<evidence type="ECO:0000256" key="7">
    <source>
        <dbReference type="ARBA" id="ARBA00022833"/>
    </source>
</evidence>
<dbReference type="GO" id="GO:0042274">
    <property type="term" value="P:ribosomal small subunit biogenesis"/>
    <property type="evidence" value="ECO:0007669"/>
    <property type="project" value="UniProtKB-UniRule"/>
</dbReference>
<keyword evidence="6 10" id="KW-0378">Hydrolase</keyword>
<dbReference type="PROSITE" id="PS50936">
    <property type="entry name" value="ENGC_GTPASE"/>
    <property type="match status" value="1"/>
</dbReference>
<evidence type="ECO:0000313" key="13">
    <source>
        <dbReference type="EMBL" id="ANO52062.1"/>
    </source>
</evidence>
<dbReference type="GO" id="GO:0005525">
    <property type="term" value="F:GTP binding"/>
    <property type="evidence" value="ECO:0007669"/>
    <property type="project" value="UniProtKB-UniRule"/>
</dbReference>
<gene>
    <name evidence="10" type="primary">rsgA</name>
    <name evidence="13" type="ORF">BA177_13405</name>
</gene>
<comment type="subcellular location">
    <subcellularLocation>
        <location evidence="10">Cytoplasm</location>
    </subcellularLocation>
</comment>
<dbReference type="Proteomes" id="UP000092695">
    <property type="component" value="Chromosome"/>
</dbReference>
<proteinExistence type="inferred from homology"/>
<dbReference type="InterPro" id="IPR027417">
    <property type="entry name" value="P-loop_NTPase"/>
</dbReference>
<evidence type="ECO:0000313" key="14">
    <source>
        <dbReference type="Proteomes" id="UP000092695"/>
    </source>
</evidence>
<evidence type="ECO:0000256" key="2">
    <source>
        <dbReference type="ARBA" id="ARBA00022517"/>
    </source>
</evidence>
<dbReference type="HAMAP" id="MF_01820">
    <property type="entry name" value="GTPase_RsgA"/>
    <property type="match status" value="1"/>
</dbReference>
<evidence type="ECO:0000256" key="10">
    <source>
        <dbReference type="HAMAP-Rule" id="MF_01820"/>
    </source>
</evidence>
<dbReference type="OrthoDB" id="9809485at2"/>
<comment type="cofactor">
    <cofactor evidence="10">
        <name>Zn(2+)</name>
        <dbReference type="ChEBI" id="CHEBI:29105"/>
    </cofactor>
    <text evidence="10">Binds 1 zinc ion per subunit.</text>
</comment>
<dbReference type="InterPro" id="IPR030378">
    <property type="entry name" value="G_CP_dom"/>
</dbReference>
<dbReference type="InterPro" id="IPR010914">
    <property type="entry name" value="RsgA_GTPase_dom"/>
</dbReference>
<dbReference type="KEGG" id="woc:BA177_13405"/>
<dbReference type="PANTHER" id="PTHR32120">
    <property type="entry name" value="SMALL RIBOSOMAL SUBUNIT BIOGENESIS GTPASE RSGA"/>
    <property type="match status" value="1"/>
</dbReference>
<feature type="binding site" evidence="10">
    <location>
        <position position="291"/>
    </location>
    <ligand>
        <name>Zn(2+)</name>
        <dbReference type="ChEBI" id="CHEBI:29105"/>
    </ligand>
</feature>
<dbReference type="InterPro" id="IPR004881">
    <property type="entry name" value="Ribosome_biogen_GTPase_RsgA"/>
</dbReference>
<keyword evidence="14" id="KW-1185">Reference proteome</keyword>
<dbReference type="Gene3D" id="1.10.40.50">
    <property type="entry name" value="Probable gtpase engc, domain 3"/>
    <property type="match status" value="1"/>
</dbReference>
<keyword evidence="3 10" id="KW-0479">Metal-binding</keyword>
<evidence type="ECO:0000256" key="6">
    <source>
        <dbReference type="ARBA" id="ARBA00022801"/>
    </source>
</evidence>
<feature type="binding site" evidence="10">
    <location>
        <position position="278"/>
    </location>
    <ligand>
        <name>Zn(2+)</name>
        <dbReference type="ChEBI" id="CHEBI:29105"/>
    </ligand>
</feature>
<feature type="domain" description="CP-type G" evidence="12">
    <location>
        <begin position="97"/>
        <end position="255"/>
    </location>
</feature>
<sequence>MTPELADLGLAPFFTRQLNERELEHAALARVTEVQRSGVVAHDGRDERRYALGGSWFNLPAEERPTVGDWVVLNEARDKIQRLLERKSVFKRVAVGSKIDVQLIAANIDTLFIVTSCNDEFNESRLERYLALAAEAGVEPVLVLTKADLVEDADAYRDRVRAIGAHLPVEIVNSHDMKSLQGVLAWVGKGMTVALVGSSGVGKSTIVNSLSGQVVLDTGAIREHDAKGRHTTSFRSLHRLPGGGLLLDVPGMRELKVAQLDDALSAVFADVASLADNCRFRDCEHNNEPGCAVRAAIAAGTLDERRLRNYRKLLREEARHTTSLADQRHREKQFARVVQQSIDLKRRH</sequence>
<comment type="subunit">
    <text evidence="10">Monomer. Associates with 30S ribosomal subunit, binds 16S rRNA.</text>
</comment>
<evidence type="ECO:0000256" key="8">
    <source>
        <dbReference type="ARBA" id="ARBA00022884"/>
    </source>
</evidence>
<feature type="domain" description="EngC GTPase" evidence="11">
    <location>
        <begin position="106"/>
        <end position="253"/>
    </location>
</feature>